<keyword evidence="9 10" id="KW-0472">Membrane</keyword>
<dbReference type="PANTHER" id="PTHR35091">
    <property type="entry name" value="FLAGELLAR PROTEIN FLIL"/>
    <property type="match status" value="1"/>
</dbReference>
<keyword evidence="11" id="KW-0969">Cilium</keyword>
<keyword evidence="12" id="KW-1185">Reference proteome</keyword>
<feature type="transmembrane region" description="Helical" evidence="10">
    <location>
        <begin position="26"/>
        <end position="46"/>
    </location>
</feature>
<evidence type="ECO:0000256" key="8">
    <source>
        <dbReference type="ARBA" id="ARBA00022989"/>
    </source>
</evidence>
<evidence type="ECO:0000256" key="10">
    <source>
        <dbReference type="RuleBase" id="RU364125"/>
    </source>
</evidence>
<comment type="similarity">
    <text evidence="3 10">Belongs to the FliL family.</text>
</comment>
<proteinExistence type="inferred from homology"/>
<evidence type="ECO:0000313" key="12">
    <source>
        <dbReference type="Proteomes" id="UP001595796"/>
    </source>
</evidence>
<reference evidence="12" key="1">
    <citation type="journal article" date="2019" name="Int. J. Syst. Evol. Microbiol.">
        <title>The Global Catalogue of Microorganisms (GCM) 10K type strain sequencing project: providing services to taxonomists for standard genome sequencing and annotation.</title>
        <authorList>
            <consortium name="The Broad Institute Genomics Platform"/>
            <consortium name="The Broad Institute Genome Sequencing Center for Infectious Disease"/>
            <person name="Wu L."/>
            <person name="Ma J."/>
        </authorList>
    </citation>
    <scope>NUCLEOTIDE SEQUENCE [LARGE SCALE GENOMIC DNA]</scope>
    <source>
        <strain evidence="12">CGMCC 1.16444</strain>
    </source>
</reference>
<dbReference type="Pfam" id="PF03748">
    <property type="entry name" value="FliL"/>
    <property type="match status" value="1"/>
</dbReference>
<keyword evidence="6 10" id="KW-0812">Transmembrane</keyword>
<keyword evidence="8 10" id="KW-1133">Transmembrane helix</keyword>
<sequence>MANVADAAEEIEGGKEAKKSKFSKKMLMIAGGVVLLAAAGGGYLVMGHGGGEKAAEAHAEATPPTFVDLPDIMVNLAVSTDRPKYLKAKIALEVADEEAGHKVEPMVPRVVDSFQVHLREMRPEDLEGSAAVYRLKEELLRRINQAVYPAKVDAILFKELLIQ</sequence>
<dbReference type="InterPro" id="IPR005503">
    <property type="entry name" value="FliL"/>
</dbReference>
<name>A0ABV9Z6S1_9HYPH</name>
<evidence type="ECO:0000256" key="5">
    <source>
        <dbReference type="ARBA" id="ARBA00022500"/>
    </source>
</evidence>
<accession>A0ABV9Z6S1</accession>
<keyword evidence="5 10" id="KW-0145">Chemotaxis</keyword>
<evidence type="ECO:0000256" key="7">
    <source>
        <dbReference type="ARBA" id="ARBA00022779"/>
    </source>
</evidence>
<keyword evidence="11" id="KW-0282">Flagellum</keyword>
<gene>
    <name evidence="11" type="ORF">ACFPFW_15475</name>
</gene>
<dbReference type="Proteomes" id="UP001595796">
    <property type="component" value="Unassembled WGS sequence"/>
</dbReference>
<evidence type="ECO:0000313" key="11">
    <source>
        <dbReference type="EMBL" id="MFC5069417.1"/>
    </source>
</evidence>
<evidence type="ECO:0000256" key="2">
    <source>
        <dbReference type="ARBA" id="ARBA00004162"/>
    </source>
</evidence>
<keyword evidence="7 10" id="KW-0283">Flagellar rotation</keyword>
<evidence type="ECO:0000256" key="9">
    <source>
        <dbReference type="ARBA" id="ARBA00023136"/>
    </source>
</evidence>
<evidence type="ECO:0000256" key="4">
    <source>
        <dbReference type="ARBA" id="ARBA00022475"/>
    </source>
</evidence>
<comment type="function">
    <text evidence="1 10">Controls the rotational direction of flagella during chemotaxis.</text>
</comment>
<dbReference type="EMBL" id="JBHSJF010000006">
    <property type="protein sequence ID" value="MFC5069417.1"/>
    <property type="molecule type" value="Genomic_DNA"/>
</dbReference>
<organism evidence="11 12">
    <name type="scientific">Flaviflagellibacter deserti</name>
    <dbReference type="NCBI Taxonomy" id="2267266"/>
    <lineage>
        <taxon>Bacteria</taxon>
        <taxon>Pseudomonadati</taxon>
        <taxon>Pseudomonadota</taxon>
        <taxon>Alphaproteobacteria</taxon>
        <taxon>Hyphomicrobiales</taxon>
        <taxon>Flaviflagellibacter</taxon>
    </lineage>
</organism>
<evidence type="ECO:0000256" key="3">
    <source>
        <dbReference type="ARBA" id="ARBA00008281"/>
    </source>
</evidence>
<keyword evidence="11" id="KW-0966">Cell projection</keyword>
<keyword evidence="4" id="KW-1003">Cell membrane</keyword>
<dbReference type="RefSeq" id="WP_114958681.1">
    <property type="nucleotide sequence ID" value="NZ_JBHSJF010000006.1"/>
</dbReference>
<comment type="subcellular location">
    <subcellularLocation>
        <location evidence="10">Cell inner membrane</location>
    </subcellularLocation>
    <subcellularLocation>
        <location evidence="2">Cell membrane</location>
        <topology evidence="2">Single-pass membrane protein</topology>
    </subcellularLocation>
</comment>
<evidence type="ECO:0000256" key="1">
    <source>
        <dbReference type="ARBA" id="ARBA00002254"/>
    </source>
</evidence>
<dbReference type="PANTHER" id="PTHR35091:SF2">
    <property type="entry name" value="FLAGELLAR PROTEIN FLIL"/>
    <property type="match status" value="1"/>
</dbReference>
<protein>
    <recommendedName>
        <fullName evidence="10">Flagellar protein FliL</fullName>
    </recommendedName>
</protein>
<evidence type="ECO:0000256" key="6">
    <source>
        <dbReference type="ARBA" id="ARBA00022692"/>
    </source>
</evidence>
<keyword evidence="10" id="KW-0997">Cell inner membrane</keyword>
<comment type="caution">
    <text evidence="11">The sequence shown here is derived from an EMBL/GenBank/DDBJ whole genome shotgun (WGS) entry which is preliminary data.</text>
</comment>